<evidence type="ECO:0000313" key="9">
    <source>
        <dbReference type="Proteomes" id="UP001205890"/>
    </source>
</evidence>
<keyword evidence="6 7" id="KW-0819">tRNA processing</keyword>
<dbReference type="CDD" id="cd02440">
    <property type="entry name" value="AdoMet_MTases"/>
    <property type="match status" value="1"/>
</dbReference>
<feature type="binding site" evidence="7">
    <location>
        <position position="74"/>
    </location>
    <ligand>
        <name>S-adenosyl-L-methionine</name>
        <dbReference type="ChEBI" id="CHEBI:59789"/>
    </ligand>
</feature>
<evidence type="ECO:0000256" key="1">
    <source>
        <dbReference type="ARBA" id="ARBA00000142"/>
    </source>
</evidence>
<comment type="caution">
    <text evidence="8">The sequence shown here is derived from an EMBL/GenBank/DDBJ whole genome shotgun (WGS) entry which is preliminary data.</text>
</comment>
<comment type="catalytic activity">
    <reaction evidence="1 7">
        <text>guanosine(46) in tRNA + S-adenosyl-L-methionine = N(7)-methylguanosine(46) in tRNA + S-adenosyl-L-homocysteine</text>
        <dbReference type="Rhea" id="RHEA:42708"/>
        <dbReference type="Rhea" id="RHEA-COMP:10188"/>
        <dbReference type="Rhea" id="RHEA-COMP:10189"/>
        <dbReference type="ChEBI" id="CHEBI:57856"/>
        <dbReference type="ChEBI" id="CHEBI:59789"/>
        <dbReference type="ChEBI" id="CHEBI:74269"/>
        <dbReference type="ChEBI" id="CHEBI:74480"/>
        <dbReference type="EC" id="2.1.1.33"/>
    </reaction>
</comment>
<dbReference type="EMBL" id="JANCLU010000007">
    <property type="protein sequence ID" value="MCP8938621.1"/>
    <property type="molecule type" value="Genomic_DNA"/>
</dbReference>
<evidence type="ECO:0000256" key="5">
    <source>
        <dbReference type="ARBA" id="ARBA00022691"/>
    </source>
</evidence>
<name>A0ABT1LC22_9HYPH</name>
<dbReference type="InterPro" id="IPR003358">
    <property type="entry name" value="tRNA_(Gua-N-7)_MeTrfase_Trmb"/>
</dbReference>
<keyword evidence="5 7" id="KW-0949">S-adenosyl-L-methionine</keyword>
<sequence>MTNRNQDDPAGDGAPEAGVAARGAFFGRRKGKKLRAGQASLFETLLPRLRVDPARDLARPAALFPREVSEIWLEIGFGGGEHLLARARANPSVGIIGCEPFVNGMAKMLAAIDAEGLDNVRLYDADATAVVEALPEASLDRIYLLYPDPWPKRRHNKRRFVSDAMLARFARILRPGGTFCFASDIDHYVGWTLARVLRSPDFSWTARRPDDWRKPFPGWPGTRYEAKAVREGRTPSYLEFRREASR</sequence>
<evidence type="ECO:0000256" key="2">
    <source>
        <dbReference type="ARBA" id="ARBA00003015"/>
    </source>
</evidence>
<feature type="binding site" evidence="7">
    <location>
        <position position="184"/>
    </location>
    <ligand>
        <name>substrate</name>
    </ligand>
</feature>
<evidence type="ECO:0000256" key="4">
    <source>
        <dbReference type="ARBA" id="ARBA00022679"/>
    </source>
</evidence>
<keyword evidence="9" id="KW-1185">Reference proteome</keyword>
<dbReference type="InterPro" id="IPR055361">
    <property type="entry name" value="tRNA_methyltr_TrmB_bact"/>
</dbReference>
<dbReference type="Gene3D" id="3.40.50.150">
    <property type="entry name" value="Vaccinia Virus protein VP39"/>
    <property type="match status" value="1"/>
</dbReference>
<feature type="binding site" evidence="7">
    <location>
        <position position="148"/>
    </location>
    <ligand>
        <name>S-adenosyl-L-methionine</name>
        <dbReference type="ChEBI" id="CHEBI:59789"/>
    </ligand>
</feature>
<accession>A0ABT1LC22</accession>
<dbReference type="PANTHER" id="PTHR23417:SF14">
    <property type="entry name" value="PENTACOTRIPEPTIDE-REPEAT REGION OF PRORP DOMAIN-CONTAINING PROTEIN"/>
    <property type="match status" value="1"/>
</dbReference>
<protein>
    <recommendedName>
        <fullName evidence="7">tRNA (guanine-N(7)-)-methyltransferase</fullName>
        <ecNumber evidence="7">2.1.1.33</ecNumber>
    </recommendedName>
    <alternativeName>
        <fullName evidence="7">tRNA (guanine(46)-N(7))-methyltransferase</fullName>
    </alternativeName>
    <alternativeName>
        <fullName evidence="7">tRNA(m7G46)-methyltransferase</fullName>
    </alternativeName>
</protein>
<evidence type="ECO:0000256" key="7">
    <source>
        <dbReference type="HAMAP-Rule" id="MF_01057"/>
    </source>
</evidence>
<feature type="binding site" evidence="7">
    <location>
        <position position="99"/>
    </location>
    <ligand>
        <name>S-adenosyl-L-methionine</name>
        <dbReference type="ChEBI" id="CHEBI:59789"/>
    </ligand>
</feature>
<reference evidence="8 9" key="1">
    <citation type="submission" date="2022-07" db="EMBL/GenBank/DDBJ databases">
        <authorList>
            <person name="Li W.-J."/>
            <person name="Deng Q.-Q."/>
        </authorList>
    </citation>
    <scope>NUCLEOTIDE SEQUENCE [LARGE SCALE GENOMIC DNA]</scope>
    <source>
        <strain evidence="8 9">SYSU M60028</strain>
    </source>
</reference>
<dbReference type="NCBIfam" id="TIGR00091">
    <property type="entry name" value="tRNA (guanosine(46)-N7)-methyltransferase TrmB"/>
    <property type="match status" value="1"/>
</dbReference>
<dbReference type="HAMAP" id="MF_01057">
    <property type="entry name" value="tRNA_methyltr_TrmB"/>
    <property type="match status" value="1"/>
</dbReference>
<dbReference type="Proteomes" id="UP001205890">
    <property type="component" value="Unassembled WGS sequence"/>
</dbReference>
<dbReference type="Pfam" id="PF02390">
    <property type="entry name" value="Methyltransf_4"/>
    <property type="match status" value="1"/>
</dbReference>
<feature type="binding site" evidence="7">
    <location>
        <position position="152"/>
    </location>
    <ligand>
        <name>substrate</name>
    </ligand>
</feature>
<comment type="similarity">
    <text evidence="7">Belongs to the class I-like SAM-binding methyltransferase superfamily. TrmB family.</text>
</comment>
<gene>
    <name evidence="7 8" type="primary">trmB</name>
    <name evidence="8" type="ORF">NK718_08860</name>
</gene>
<comment type="function">
    <text evidence="2 7">Catalyzes the formation of N(7)-methylguanine at position 46 (m7G46) in tRNA.</text>
</comment>
<keyword evidence="3 7" id="KW-0489">Methyltransferase</keyword>
<evidence type="ECO:0000313" key="8">
    <source>
        <dbReference type="EMBL" id="MCP8938621.1"/>
    </source>
</evidence>
<organism evidence="8 9">
    <name type="scientific">Alsobacter ponti</name>
    <dbReference type="NCBI Taxonomy" id="2962936"/>
    <lineage>
        <taxon>Bacteria</taxon>
        <taxon>Pseudomonadati</taxon>
        <taxon>Pseudomonadota</taxon>
        <taxon>Alphaproteobacteria</taxon>
        <taxon>Hyphomicrobiales</taxon>
        <taxon>Alsobacteraceae</taxon>
        <taxon>Alsobacter</taxon>
    </lineage>
</organism>
<feature type="binding site" evidence="7">
    <location>
        <position position="126"/>
    </location>
    <ligand>
        <name>S-adenosyl-L-methionine</name>
        <dbReference type="ChEBI" id="CHEBI:59789"/>
    </ligand>
</feature>
<dbReference type="RefSeq" id="WP_254740736.1">
    <property type="nucleotide sequence ID" value="NZ_JANCLU010000007.1"/>
</dbReference>
<dbReference type="PANTHER" id="PTHR23417">
    <property type="entry name" value="3-DEOXY-D-MANNO-OCTULOSONIC-ACID TRANSFERASE/TRNA GUANINE-N 7 - -METHYLTRANSFERASE"/>
    <property type="match status" value="1"/>
</dbReference>
<keyword evidence="4 7" id="KW-0808">Transferase</keyword>
<feature type="binding site" evidence="7">
    <location>
        <begin position="222"/>
        <end position="225"/>
    </location>
    <ligand>
        <name>substrate</name>
    </ligand>
</feature>
<feature type="region of interest" description="Interaction with RNA" evidence="7">
    <location>
        <begin position="154"/>
        <end position="159"/>
    </location>
</feature>
<dbReference type="PROSITE" id="PS51625">
    <property type="entry name" value="SAM_MT_TRMB"/>
    <property type="match status" value="1"/>
</dbReference>
<evidence type="ECO:0000256" key="6">
    <source>
        <dbReference type="ARBA" id="ARBA00022694"/>
    </source>
</evidence>
<dbReference type="EC" id="2.1.1.33" evidence="7"/>
<comment type="pathway">
    <text evidence="7">tRNA modification; N(7)-methylguanine-tRNA biosynthesis.</text>
</comment>
<proteinExistence type="inferred from homology"/>
<dbReference type="GO" id="GO:0008176">
    <property type="term" value="F:tRNA (guanine(46)-N7)-methyltransferase activity"/>
    <property type="evidence" value="ECO:0007669"/>
    <property type="project" value="UniProtKB-EC"/>
</dbReference>
<dbReference type="InterPro" id="IPR029063">
    <property type="entry name" value="SAM-dependent_MTases_sf"/>
</dbReference>
<dbReference type="SUPFAM" id="SSF53335">
    <property type="entry name" value="S-adenosyl-L-methionine-dependent methyltransferases"/>
    <property type="match status" value="1"/>
</dbReference>
<evidence type="ECO:0000256" key="3">
    <source>
        <dbReference type="ARBA" id="ARBA00022603"/>
    </source>
</evidence>